<dbReference type="InterPro" id="IPR028082">
    <property type="entry name" value="Peripla_BP_I"/>
</dbReference>
<name>A0AAP3GVR3_9LACO</name>
<dbReference type="Pfam" id="PF00356">
    <property type="entry name" value="LacI"/>
    <property type="match status" value="1"/>
</dbReference>
<dbReference type="GO" id="GO:0000976">
    <property type="term" value="F:transcription cis-regulatory region binding"/>
    <property type="evidence" value="ECO:0007669"/>
    <property type="project" value="TreeGrafter"/>
</dbReference>
<evidence type="ECO:0000256" key="1">
    <source>
        <dbReference type="ARBA" id="ARBA00023015"/>
    </source>
</evidence>
<dbReference type="InterPro" id="IPR000843">
    <property type="entry name" value="HTH_LacI"/>
</dbReference>
<evidence type="ECO:0000256" key="2">
    <source>
        <dbReference type="ARBA" id="ARBA00023125"/>
    </source>
</evidence>
<dbReference type="Pfam" id="PF13377">
    <property type="entry name" value="Peripla_BP_3"/>
    <property type="match status" value="1"/>
</dbReference>
<dbReference type="PANTHER" id="PTHR30146:SF150">
    <property type="entry name" value="ARABINOSE METABOLISM TRANSCRIPTIONAL REPRESSOR"/>
    <property type="match status" value="1"/>
</dbReference>
<gene>
    <name evidence="5" type="ORF">L2422_01810</name>
</gene>
<organism evidence="5 6">
    <name type="scientific">Lactobacillus mulieris</name>
    <dbReference type="NCBI Taxonomy" id="2508708"/>
    <lineage>
        <taxon>Bacteria</taxon>
        <taxon>Bacillati</taxon>
        <taxon>Bacillota</taxon>
        <taxon>Bacilli</taxon>
        <taxon>Lactobacillales</taxon>
        <taxon>Lactobacillaceae</taxon>
        <taxon>Lactobacillus</taxon>
    </lineage>
</organism>
<dbReference type="RefSeq" id="WP_167802625.1">
    <property type="nucleotide sequence ID" value="NZ_JAKEYK010000019.1"/>
</dbReference>
<feature type="domain" description="HTH lacI-type" evidence="4">
    <location>
        <begin position="3"/>
        <end position="51"/>
    </location>
</feature>
<evidence type="ECO:0000313" key="5">
    <source>
        <dbReference type="EMBL" id="MCZ3844262.1"/>
    </source>
</evidence>
<dbReference type="InterPro" id="IPR010982">
    <property type="entry name" value="Lambda_DNA-bd_dom_sf"/>
</dbReference>
<dbReference type="Proteomes" id="UP001213015">
    <property type="component" value="Unassembled WGS sequence"/>
</dbReference>
<evidence type="ECO:0000313" key="6">
    <source>
        <dbReference type="Proteomes" id="UP001213015"/>
    </source>
</evidence>
<evidence type="ECO:0000256" key="3">
    <source>
        <dbReference type="ARBA" id="ARBA00023163"/>
    </source>
</evidence>
<dbReference type="PROSITE" id="PS00356">
    <property type="entry name" value="HTH_LACI_1"/>
    <property type="match status" value="1"/>
</dbReference>
<evidence type="ECO:0000259" key="4">
    <source>
        <dbReference type="PROSITE" id="PS50932"/>
    </source>
</evidence>
<reference evidence="5" key="1">
    <citation type="submission" date="2022-01" db="EMBL/GenBank/DDBJ databases">
        <title>VMRC isolate genome collection.</title>
        <authorList>
            <person name="France M."/>
            <person name="Rutt L."/>
            <person name="Humphrys M."/>
            <person name="Ravel J."/>
        </authorList>
    </citation>
    <scope>NUCLEOTIDE SEQUENCE</scope>
    <source>
        <strain evidence="5">C0127B5</strain>
    </source>
</reference>
<keyword evidence="2 5" id="KW-0238">DNA-binding</keyword>
<dbReference type="SMART" id="SM00354">
    <property type="entry name" value="HTH_LACI"/>
    <property type="match status" value="1"/>
</dbReference>
<keyword evidence="1" id="KW-0805">Transcription regulation</keyword>
<dbReference type="GO" id="GO:0003700">
    <property type="term" value="F:DNA-binding transcription factor activity"/>
    <property type="evidence" value="ECO:0007669"/>
    <property type="project" value="TreeGrafter"/>
</dbReference>
<dbReference type="SUPFAM" id="SSF53822">
    <property type="entry name" value="Periplasmic binding protein-like I"/>
    <property type="match status" value="1"/>
</dbReference>
<accession>A0AAP3GVR3</accession>
<dbReference type="PANTHER" id="PTHR30146">
    <property type="entry name" value="LACI-RELATED TRANSCRIPTIONAL REPRESSOR"/>
    <property type="match status" value="1"/>
</dbReference>
<dbReference type="Gene3D" id="3.40.50.2300">
    <property type="match status" value="2"/>
</dbReference>
<dbReference type="Gene3D" id="1.10.260.40">
    <property type="entry name" value="lambda repressor-like DNA-binding domains"/>
    <property type="match status" value="1"/>
</dbReference>
<comment type="caution">
    <text evidence="5">The sequence shown here is derived from an EMBL/GenBank/DDBJ whole genome shotgun (WGS) entry which is preliminary data.</text>
</comment>
<proteinExistence type="predicted"/>
<dbReference type="PROSITE" id="PS50932">
    <property type="entry name" value="HTH_LACI_2"/>
    <property type="match status" value="1"/>
</dbReference>
<dbReference type="SUPFAM" id="SSF47413">
    <property type="entry name" value="lambda repressor-like DNA-binding domains"/>
    <property type="match status" value="1"/>
</dbReference>
<sequence>MALKMSDIAKMAKVSRSAVSLALNNKPGISDETRKKIFKVIEESGYTPLRKRKKGGLRRQAVLDLIMVSDKRGILNRNYASLPFFDTLVADLTQNVSGFGGKLQITTISSENLKEEILELKASVKAAIVLATDLDEKQVTFINNNLKHVVFLDTYYENVDADFVSINNRQGAYLAGKYIVEKGYTDIGYVASNKIISNFLYRREGFRRAIHEANLKIDATNVYSVDPTTLIPNYDLNEEQVRKLPRAIFCEDDYMALRFIKELRKYKVKVPEEVAIIGFDDISEDTMIMPELTTIHVPITQMVDQAVNQILAQIDNKEWLAQKTLVSTKLIKRQSM</sequence>
<keyword evidence="3" id="KW-0804">Transcription</keyword>
<dbReference type="EMBL" id="JAKHLF010000002">
    <property type="protein sequence ID" value="MCZ3844262.1"/>
    <property type="molecule type" value="Genomic_DNA"/>
</dbReference>
<dbReference type="InterPro" id="IPR046335">
    <property type="entry name" value="LacI/GalR-like_sensor"/>
</dbReference>
<protein>
    <submittedName>
        <fullName evidence="5">LacI family DNA-binding transcriptional regulator</fullName>
    </submittedName>
</protein>
<dbReference type="CDD" id="cd01392">
    <property type="entry name" value="HTH_LacI"/>
    <property type="match status" value="1"/>
</dbReference>
<dbReference type="AlphaFoldDB" id="A0AAP3GVR3"/>